<evidence type="ECO:0000256" key="1">
    <source>
        <dbReference type="ARBA" id="ARBA00004141"/>
    </source>
</evidence>
<reference evidence="7 8" key="1">
    <citation type="submission" date="2010-04" db="EMBL/GenBank/DDBJ databases">
        <title>The genome of Herbaspirillum seropedicae SmR1, an endophytic, nitrogen-fixing, plant-growth promoting beta-Proteobacteria.</title>
        <authorList>
            <person name="Pedrosa F.O."/>
            <person name="Monteiro R.A."/>
            <person name="Wassem R."/>
            <person name="Cruz L.M."/>
            <person name="Ayub R.A."/>
            <person name="Colauto N.B."/>
            <person name="Fernandez M.A."/>
            <person name="Fungaro M.H.P."/>
            <person name="Grisard E.C."/>
            <person name="Hungria M."/>
            <person name="Madeira H.M.F."/>
            <person name="Nodari R.O."/>
            <person name="Osaku C.A."/>
            <person name="Petzl-Erler M.L."/>
            <person name="Terenzi H."/>
            <person name="Vieira L.G.E."/>
            <person name="Almeida M.I.M."/>
            <person name="Alves L.R."/>
            <person name="Arantes O.M.N."/>
            <person name="Balsanelli E."/>
            <person name="Barcellos F.G."/>
            <person name="Baura V.A."/>
            <person name="Binde D.R."/>
            <person name="Campo R.J."/>
            <person name="Chubatsu L.S."/>
            <person name="Chueire L.M.O."/>
            <person name="Ciferri R.R."/>
            <person name="Correa L.C."/>
            <person name="da Conceicao Silva J.L."/>
            <person name="Dabul A.N.G."/>
            <person name="Dambros B.P."/>
            <person name="Faoro H."/>
            <person name="Favetti A."/>
            <person name="Friedermann G."/>
            <person name="Furlaneto M.C."/>
            <person name="Gasques L.S."/>
            <person name="Gimenes C.C.T."/>
            <person name="Gioppo N.M.R."/>
            <person name="Glienke-Blanco C."/>
            <person name="Godoy L.P."/>
            <person name="Guerra M.P."/>
            <person name="Karp S."/>
            <person name="Kava-Cordeiro V."/>
            <person name="Margarido V.P."/>
            <person name="Mathioni S.M."/>
            <person name="Menck-Soares M.A."/>
            <person name="Murace N.K."/>
            <person name="Nicolas M.F."/>
            <person name="Oliveira C.E.C."/>
            <person name="Pagnan N.A.B."/>
            <person name="Pamphile J.A."/>
            <person name="Patussi E.V."/>
            <person name="Pereira L.F.P."/>
            <person name="Pereira-Ferrari L."/>
            <person name="Pinto F.G.S."/>
            <person name="Precoma C."/>
            <person name="Prioli A.J."/>
            <person name="Prioli S.M.A.P."/>
            <person name="Raittz R.T."/>
            <person name="Ramos H.J.O."/>
            <person name="Ribeiro E.M.S.F."/>
            <person name="Rigo L.U."/>
            <person name="Rocha C.L.M.S.C."/>
            <person name="Rocha S.N."/>
            <person name="Santos K."/>
            <person name="Satori D."/>
            <person name="Silva A.G."/>
            <person name="Simao R.C.G."/>
            <person name="Soares M.A.M."/>
            <person name="Souza E.M."/>
            <person name="Steffens M.B.R."/>
            <person name="Steindel M."/>
            <person name="Tadra-Sfeir M.Z."/>
            <person name="Takahashi E.K."/>
            <person name="Torres R.A."/>
            <person name="Valle J.S."/>
            <person name="Vernal J.I."/>
            <person name="Vilas-Boas L.A."/>
            <person name="Watanabe M.A.E."/>
            <person name="Weiss V.A."/>
            <person name="Yates M.A."/>
            <person name="Souza E.M."/>
        </authorList>
    </citation>
    <scope>NUCLEOTIDE SEQUENCE [LARGE SCALE GENOMIC DNA]</scope>
    <source>
        <strain evidence="7 8">SmR1</strain>
    </source>
</reference>
<evidence type="ECO:0000256" key="5">
    <source>
        <dbReference type="SAM" id="Phobius"/>
    </source>
</evidence>
<protein>
    <submittedName>
        <fullName evidence="7">Permease of the major facilitator superfamily protein</fullName>
    </submittedName>
</protein>
<feature type="transmembrane region" description="Helical" evidence="5">
    <location>
        <begin position="78"/>
        <end position="98"/>
    </location>
</feature>
<feature type="transmembrane region" description="Helical" evidence="5">
    <location>
        <begin position="343"/>
        <end position="368"/>
    </location>
</feature>
<dbReference type="HOGENOM" id="CLU_001265_5_1_4"/>
<dbReference type="EMBL" id="CP002039">
    <property type="protein sequence ID" value="ADJ62090.1"/>
    <property type="molecule type" value="Genomic_DNA"/>
</dbReference>
<dbReference type="AlphaFoldDB" id="D8IYD0"/>
<feature type="transmembrane region" description="Helical" evidence="5">
    <location>
        <begin position="284"/>
        <end position="305"/>
    </location>
</feature>
<gene>
    <name evidence="7" type="ordered locus">Hsero_0571</name>
</gene>
<feature type="transmembrane region" description="Helical" evidence="5">
    <location>
        <begin position="50"/>
        <end position="71"/>
    </location>
</feature>
<feature type="transmembrane region" description="Helical" evidence="5">
    <location>
        <begin position="169"/>
        <end position="187"/>
    </location>
</feature>
<sequence length="414" mass="44800">MPMATTRAQKMICLSALFLAWAVGYADRIVMSTAIIPISKEFALDAQQAGMVLSAFYVSYALMQLMGGWLSDRYGSRIVVVMCVVAWSLFTGLTSMAWSFASLLLIRFLFGAGEGCFSPASSVTVAEVFPQQERARAKSFLISTVFLGNAVGSGMVALTVVYLGWRGTFHILAFVGMIVAAILWLALRSGMAAQQARSAARPKNQLRELVKNPTALRLTAIWFCTSIVYIGMISWMPSFLLKVYQIDLLHIGIASAIPYLLAFLGTNVVGWLLDKHGKGREKYFMMGGALACAVFLALMISTTVIELLVVYWTLCLLSFNFVYATVFSVPLKHFPSHLIGSATGLMNFGGQLAGSIAPVVMGSLIVAFNGAYLAAFWFLVGSAMMSFLIAMTWRLAPPAAPAATLPETSSSHTS</sequence>
<evidence type="ECO:0000256" key="2">
    <source>
        <dbReference type="ARBA" id="ARBA00022692"/>
    </source>
</evidence>
<feature type="transmembrane region" description="Helical" evidence="5">
    <location>
        <begin position="140"/>
        <end position="163"/>
    </location>
</feature>
<dbReference type="Pfam" id="PF07690">
    <property type="entry name" value="MFS_1"/>
    <property type="match status" value="1"/>
</dbReference>
<feature type="transmembrane region" description="Helical" evidence="5">
    <location>
        <begin position="215"/>
        <end position="236"/>
    </location>
</feature>
<dbReference type="KEGG" id="hse:Hsero_0571"/>
<accession>D8IYD0</accession>
<keyword evidence="2 5" id="KW-0812">Transmembrane</keyword>
<dbReference type="InterPro" id="IPR050382">
    <property type="entry name" value="MFS_Na/Anion_cotransporter"/>
</dbReference>
<dbReference type="GO" id="GO:0022857">
    <property type="term" value="F:transmembrane transporter activity"/>
    <property type="evidence" value="ECO:0007669"/>
    <property type="project" value="InterPro"/>
</dbReference>
<evidence type="ECO:0000313" key="8">
    <source>
        <dbReference type="Proteomes" id="UP000000329"/>
    </source>
</evidence>
<dbReference type="SUPFAM" id="SSF103473">
    <property type="entry name" value="MFS general substrate transporter"/>
    <property type="match status" value="1"/>
</dbReference>
<dbReference type="eggNOG" id="COG2271">
    <property type="taxonomic scope" value="Bacteria"/>
</dbReference>
<dbReference type="InterPro" id="IPR020846">
    <property type="entry name" value="MFS_dom"/>
</dbReference>
<organism evidence="7 8">
    <name type="scientific">Herbaspirillum seropedicae (strain SmR1)</name>
    <dbReference type="NCBI Taxonomy" id="757424"/>
    <lineage>
        <taxon>Bacteria</taxon>
        <taxon>Pseudomonadati</taxon>
        <taxon>Pseudomonadota</taxon>
        <taxon>Betaproteobacteria</taxon>
        <taxon>Burkholderiales</taxon>
        <taxon>Oxalobacteraceae</taxon>
        <taxon>Herbaspirillum</taxon>
    </lineage>
</organism>
<dbReference type="PROSITE" id="PS50850">
    <property type="entry name" value="MFS"/>
    <property type="match status" value="1"/>
</dbReference>
<feature type="domain" description="Major facilitator superfamily (MFS) profile" evidence="6">
    <location>
        <begin position="13"/>
        <end position="398"/>
    </location>
</feature>
<evidence type="ECO:0000256" key="3">
    <source>
        <dbReference type="ARBA" id="ARBA00022989"/>
    </source>
</evidence>
<dbReference type="Proteomes" id="UP000000329">
    <property type="component" value="Chromosome"/>
</dbReference>
<keyword evidence="8" id="KW-1185">Reference proteome</keyword>
<dbReference type="GO" id="GO:0016020">
    <property type="term" value="C:membrane"/>
    <property type="evidence" value="ECO:0007669"/>
    <property type="project" value="UniProtKB-SubCell"/>
</dbReference>
<feature type="transmembrane region" description="Helical" evidence="5">
    <location>
        <begin position="248"/>
        <end position="272"/>
    </location>
</feature>
<dbReference type="OrthoDB" id="8596007at2"/>
<feature type="transmembrane region" description="Helical" evidence="5">
    <location>
        <begin position="104"/>
        <end position="128"/>
    </location>
</feature>
<evidence type="ECO:0000259" key="6">
    <source>
        <dbReference type="PROSITE" id="PS50850"/>
    </source>
</evidence>
<evidence type="ECO:0000313" key="7">
    <source>
        <dbReference type="EMBL" id="ADJ62090.1"/>
    </source>
</evidence>
<dbReference type="Gene3D" id="1.20.1250.20">
    <property type="entry name" value="MFS general substrate transporter like domains"/>
    <property type="match status" value="2"/>
</dbReference>
<keyword evidence="4 5" id="KW-0472">Membrane</keyword>
<dbReference type="PANTHER" id="PTHR11662:SF399">
    <property type="entry name" value="FI19708P1-RELATED"/>
    <property type="match status" value="1"/>
</dbReference>
<proteinExistence type="predicted"/>
<dbReference type="STRING" id="757424.Hsero_0571"/>
<feature type="transmembrane region" description="Helical" evidence="5">
    <location>
        <begin position="374"/>
        <end position="393"/>
    </location>
</feature>
<keyword evidence="3 5" id="KW-1133">Transmembrane helix</keyword>
<dbReference type="PANTHER" id="PTHR11662">
    <property type="entry name" value="SOLUTE CARRIER FAMILY 17"/>
    <property type="match status" value="1"/>
</dbReference>
<dbReference type="InterPro" id="IPR036259">
    <property type="entry name" value="MFS_trans_sf"/>
</dbReference>
<dbReference type="InterPro" id="IPR011701">
    <property type="entry name" value="MFS"/>
</dbReference>
<evidence type="ECO:0000256" key="4">
    <source>
        <dbReference type="ARBA" id="ARBA00023136"/>
    </source>
</evidence>
<name>D8IYD0_HERSS</name>
<feature type="transmembrane region" description="Helical" evidence="5">
    <location>
        <begin position="311"/>
        <end position="331"/>
    </location>
</feature>
<dbReference type="CDD" id="cd17319">
    <property type="entry name" value="MFS_ExuT_GudP_like"/>
    <property type="match status" value="1"/>
</dbReference>
<comment type="subcellular location">
    <subcellularLocation>
        <location evidence="1">Membrane</location>
        <topology evidence="1">Multi-pass membrane protein</topology>
    </subcellularLocation>
</comment>